<keyword evidence="7" id="KW-1185">Reference proteome</keyword>
<dbReference type="PANTHER" id="PTHR43003:SF5">
    <property type="entry name" value="DNA-3-METHYLADENINE GLYCOSYLASE"/>
    <property type="match status" value="1"/>
</dbReference>
<dbReference type="PANTHER" id="PTHR43003">
    <property type="entry name" value="DNA-3-METHYLADENINE GLYCOSYLASE"/>
    <property type="match status" value="1"/>
</dbReference>
<dbReference type="GO" id="GO:0032993">
    <property type="term" value="C:protein-DNA complex"/>
    <property type="evidence" value="ECO:0007669"/>
    <property type="project" value="TreeGrafter"/>
</dbReference>
<gene>
    <name evidence="6" type="ORF">CryarDRAFT_3425</name>
</gene>
<dbReference type="GO" id="GO:0005737">
    <property type="term" value="C:cytoplasm"/>
    <property type="evidence" value="ECO:0007669"/>
    <property type="project" value="TreeGrafter"/>
</dbReference>
<evidence type="ECO:0000256" key="2">
    <source>
        <dbReference type="ARBA" id="ARBA00012000"/>
    </source>
</evidence>
<dbReference type="Pfam" id="PF00730">
    <property type="entry name" value="HhH-GPD"/>
    <property type="match status" value="1"/>
</dbReference>
<dbReference type="CDD" id="cd00056">
    <property type="entry name" value="ENDO3c"/>
    <property type="match status" value="1"/>
</dbReference>
<dbReference type="GO" id="GO:0006285">
    <property type="term" value="P:base-excision repair, AP site formation"/>
    <property type="evidence" value="ECO:0007669"/>
    <property type="project" value="TreeGrafter"/>
</dbReference>
<dbReference type="InterPro" id="IPR051912">
    <property type="entry name" value="Alkylbase_DNA_Glycosylase/TA"/>
</dbReference>
<evidence type="ECO:0000259" key="5">
    <source>
        <dbReference type="SMART" id="SM00478"/>
    </source>
</evidence>
<comment type="catalytic activity">
    <reaction evidence="1">
        <text>Hydrolysis of alkylated DNA, releasing 3-methyladenine, 3-methylguanine, 7-methylguanine and 7-methyladenine.</text>
        <dbReference type="EC" id="3.2.2.21"/>
    </reaction>
</comment>
<dbReference type="OrthoDB" id="9811249at2"/>
<sequence length="214" mass="23759">MDLRSNRHYRELVAAEPRFARLVDLYGEVDPFRWQDSDEPDRSKFAAMAFHIVGQQISVRAAKTIFGRLAQRAGGEVTAARLAELEIVELRAAGLSGAKARYLNALAHAQVEGRIDLEHLDHLSDGEAITQLVAQPGIGVWSAQLFVLHQLHRPDILPAPDLWIRRGVQQLMELPAEPTVKETIALGLPWSPNRSYAAALLWSITKPPPQGSVR</sequence>
<evidence type="ECO:0000313" key="7">
    <source>
        <dbReference type="Proteomes" id="UP000021053"/>
    </source>
</evidence>
<dbReference type="AlphaFoldDB" id="A0A010YQ23"/>
<dbReference type="GO" id="GO:0008725">
    <property type="term" value="F:DNA-3-methyladenine glycosylase activity"/>
    <property type="evidence" value="ECO:0007669"/>
    <property type="project" value="TreeGrafter"/>
</dbReference>
<proteinExistence type="predicted"/>
<name>A0A010YQ23_9ACTN</name>
<dbReference type="Gene3D" id="1.10.340.30">
    <property type="entry name" value="Hypothetical protein, domain 2"/>
    <property type="match status" value="1"/>
</dbReference>
<evidence type="ECO:0000313" key="6">
    <source>
        <dbReference type="EMBL" id="EXG82260.1"/>
    </source>
</evidence>
<reference evidence="6 7" key="1">
    <citation type="submission" date="2013-07" db="EMBL/GenBank/DDBJ databases">
        <authorList>
            <consortium name="DOE Joint Genome Institute"/>
            <person name="Eisen J."/>
            <person name="Huntemann M."/>
            <person name="Han J."/>
            <person name="Chen A."/>
            <person name="Kyrpides N."/>
            <person name="Mavromatis K."/>
            <person name="Markowitz V."/>
            <person name="Palaniappan K."/>
            <person name="Ivanova N."/>
            <person name="Schaumberg A."/>
            <person name="Pati A."/>
            <person name="Liolios K."/>
            <person name="Nordberg H.P."/>
            <person name="Cantor M.N."/>
            <person name="Hua S.X."/>
            <person name="Woyke T."/>
        </authorList>
    </citation>
    <scope>NUCLEOTIDE SEQUENCE [LARGE SCALE GENOMIC DNA]</scope>
    <source>
        <strain evidence="6 7">DSM 44712</strain>
    </source>
</reference>
<dbReference type="GO" id="GO:0032131">
    <property type="term" value="F:alkylated DNA binding"/>
    <property type="evidence" value="ECO:0007669"/>
    <property type="project" value="TreeGrafter"/>
</dbReference>
<organism evidence="6 7">
    <name type="scientific">Cryptosporangium arvum DSM 44712</name>
    <dbReference type="NCBI Taxonomy" id="927661"/>
    <lineage>
        <taxon>Bacteria</taxon>
        <taxon>Bacillati</taxon>
        <taxon>Actinomycetota</taxon>
        <taxon>Actinomycetes</taxon>
        <taxon>Cryptosporangiales</taxon>
        <taxon>Cryptosporangiaceae</taxon>
        <taxon>Cryptosporangium</taxon>
    </lineage>
</organism>
<protein>
    <recommendedName>
        <fullName evidence="2">DNA-3-methyladenine glycosylase II</fullName>
        <ecNumber evidence="2">3.2.2.21</ecNumber>
    </recommendedName>
</protein>
<dbReference type="EC" id="3.2.2.21" evidence="2"/>
<keyword evidence="4" id="KW-0234">DNA repair</keyword>
<feature type="domain" description="HhH-GPD" evidence="5">
    <location>
        <begin position="53"/>
        <end position="206"/>
    </location>
</feature>
<dbReference type="Proteomes" id="UP000021053">
    <property type="component" value="Unassembled WGS sequence"/>
</dbReference>
<dbReference type="InterPro" id="IPR003265">
    <property type="entry name" value="HhH-GPD_domain"/>
</dbReference>
<dbReference type="SUPFAM" id="SSF48150">
    <property type="entry name" value="DNA-glycosylase"/>
    <property type="match status" value="1"/>
</dbReference>
<dbReference type="HOGENOM" id="CLU_000445_72_5_11"/>
<dbReference type="RefSeq" id="WP_051570401.1">
    <property type="nucleotide sequence ID" value="NZ_KK073874.1"/>
</dbReference>
<comment type="caution">
    <text evidence="6">The sequence shown here is derived from an EMBL/GenBank/DDBJ whole genome shotgun (WGS) entry which is preliminary data.</text>
</comment>
<evidence type="ECO:0000256" key="1">
    <source>
        <dbReference type="ARBA" id="ARBA00000086"/>
    </source>
</evidence>
<dbReference type="GO" id="GO:0006307">
    <property type="term" value="P:DNA alkylation repair"/>
    <property type="evidence" value="ECO:0007669"/>
    <property type="project" value="TreeGrafter"/>
</dbReference>
<dbReference type="EMBL" id="JFBT01000001">
    <property type="protein sequence ID" value="EXG82260.1"/>
    <property type="molecule type" value="Genomic_DNA"/>
</dbReference>
<dbReference type="InterPro" id="IPR011257">
    <property type="entry name" value="DNA_glycosylase"/>
</dbReference>
<dbReference type="GO" id="GO:0043916">
    <property type="term" value="F:DNA-7-methylguanine glycosylase activity"/>
    <property type="evidence" value="ECO:0007669"/>
    <property type="project" value="TreeGrafter"/>
</dbReference>
<dbReference type="Gene3D" id="1.10.1670.40">
    <property type="match status" value="1"/>
</dbReference>
<keyword evidence="3" id="KW-0227">DNA damage</keyword>
<evidence type="ECO:0000256" key="4">
    <source>
        <dbReference type="ARBA" id="ARBA00023204"/>
    </source>
</evidence>
<dbReference type="SMART" id="SM00478">
    <property type="entry name" value="ENDO3c"/>
    <property type="match status" value="1"/>
</dbReference>
<accession>A0A010YQ23</accession>
<evidence type="ECO:0000256" key="3">
    <source>
        <dbReference type="ARBA" id="ARBA00022763"/>
    </source>
</evidence>